<dbReference type="InterPro" id="IPR005825">
    <property type="entry name" value="Ribosomal_uL24_CS"/>
</dbReference>
<keyword evidence="5 10" id="KW-0694">RNA-binding</keyword>
<gene>
    <name evidence="10 13" type="primary">rplX</name>
    <name evidence="13" type="ORF">H0A61_01335</name>
</gene>
<keyword evidence="6 10" id="KW-0689">Ribosomal protein</keyword>
<dbReference type="Pfam" id="PF00467">
    <property type="entry name" value="KOW"/>
    <property type="match status" value="1"/>
</dbReference>
<evidence type="ECO:0000256" key="8">
    <source>
        <dbReference type="ARBA" id="ARBA00035206"/>
    </source>
</evidence>
<dbReference type="SUPFAM" id="SSF50104">
    <property type="entry name" value="Translation proteins SH3-like domain"/>
    <property type="match status" value="1"/>
</dbReference>
<feature type="domain" description="KOW" evidence="12">
    <location>
        <begin position="6"/>
        <end position="33"/>
    </location>
</feature>
<dbReference type="EMBL" id="CP059066">
    <property type="protein sequence ID" value="QSQ08978.1"/>
    <property type="molecule type" value="Genomic_DNA"/>
</dbReference>
<dbReference type="InterPro" id="IPR041988">
    <property type="entry name" value="Ribosomal_uL24_KOW"/>
</dbReference>
<dbReference type="PANTHER" id="PTHR12903">
    <property type="entry name" value="MITOCHONDRIAL RIBOSOMAL PROTEIN L24"/>
    <property type="match status" value="1"/>
</dbReference>
<evidence type="ECO:0000313" key="13">
    <source>
        <dbReference type="EMBL" id="QSQ08978.1"/>
    </source>
</evidence>
<evidence type="ECO:0000259" key="12">
    <source>
        <dbReference type="SMART" id="SM00739"/>
    </source>
</evidence>
<name>A0A8A0RN07_9FIRM</name>
<dbReference type="GO" id="GO:0003735">
    <property type="term" value="F:structural constituent of ribosome"/>
    <property type="evidence" value="ECO:0007669"/>
    <property type="project" value="InterPro"/>
</dbReference>
<dbReference type="InterPro" id="IPR014722">
    <property type="entry name" value="Rib_uL2_dom2"/>
</dbReference>
<dbReference type="Pfam" id="PF17136">
    <property type="entry name" value="ribosomal_L24"/>
    <property type="match status" value="1"/>
</dbReference>
<evidence type="ECO:0000256" key="10">
    <source>
        <dbReference type="HAMAP-Rule" id="MF_01326"/>
    </source>
</evidence>
<dbReference type="AlphaFoldDB" id="A0A8A0RN07"/>
<keyword evidence="14" id="KW-1185">Reference proteome</keyword>
<dbReference type="InterPro" id="IPR005824">
    <property type="entry name" value="KOW"/>
</dbReference>
<evidence type="ECO:0000256" key="2">
    <source>
        <dbReference type="ARBA" id="ARBA00010618"/>
    </source>
</evidence>
<dbReference type="NCBIfam" id="TIGR01079">
    <property type="entry name" value="rplX_bact"/>
    <property type="match status" value="1"/>
</dbReference>
<dbReference type="SMART" id="SM00739">
    <property type="entry name" value="KOW"/>
    <property type="match status" value="1"/>
</dbReference>
<reference evidence="13" key="1">
    <citation type="submission" date="2020-07" db="EMBL/GenBank/DDBJ databases">
        <title>Koleobacter methoxysyntrophicus gen. nov., sp. nov., a novel anaerobic bacterium isolated from deep subsurface oil field and proposal of Koleobacterales ord. nov. in the phylum Firmicutes.</title>
        <authorList>
            <person name="Sakamoto S."/>
            <person name="Tamaki H."/>
        </authorList>
    </citation>
    <scope>NUCLEOTIDE SEQUENCE</scope>
    <source>
        <strain evidence="13">NRmbB1</strain>
    </source>
</reference>
<dbReference type="Proteomes" id="UP000662904">
    <property type="component" value="Chromosome"/>
</dbReference>
<dbReference type="RefSeq" id="WP_206709173.1">
    <property type="nucleotide sequence ID" value="NZ_CP059066.1"/>
</dbReference>
<dbReference type="HAMAP" id="MF_01326_B">
    <property type="entry name" value="Ribosomal_uL24_B"/>
    <property type="match status" value="1"/>
</dbReference>
<evidence type="ECO:0000256" key="9">
    <source>
        <dbReference type="ARBA" id="ARBA00058688"/>
    </source>
</evidence>
<dbReference type="InterPro" id="IPR057264">
    <property type="entry name" value="Ribosomal_uL24_C"/>
</dbReference>
<organism evidence="13 14">
    <name type="scientific">Koleobacter methoxysyntrophicus</name>
    <dbReference type="NCBI Taxonomy" id="2751313"/>
    <lineage>
        <taxon>Bacteria</taxon>
        <taxon>Bacillati</taxon>
        <taxon>Bacillota</taxon>
        <taxon>Clostridia</taxon>
        <taxon>Koleobacterales</taxon>
        <taxon>Koleobacteraceae</taxon>
        <taxon>Koleobacter</taxon>
    </lineage>
</organism>
<dbReference type="InterPro" id="IPR003256">
    <property type="entry name" value="Ribosomal_uL24"/>
</dbReference>
<evidence type="ECO:0000313" key="14">
    <source>
        <dbReference type="Proteomes" id="UP000662904"/>
    </source>
</evidence>
<evidence type="ECO:0000256" key="4">
    <source>
        <dbReference type="ARBA" id="ARBA00022730"/>
    </source>
</evidence>
<evidence type="ECO:0000256" key="7">
    <source>
        <dbReference type="ARBA" id="ARBA00023274"/>
    </source>
</evidence>
<dbReference type="InterPro" id="IPR008991">
    <property type="entry name" value="Translation_prot_SH3-like_sf"/>
</dbReference>
<dbReference type="KEGG" id="kme:H0A61_01335"/>
<accession>A0A8A0RN07</accession>
<evidence type="ECO:0000256" key="6">
    <source>
        <dbReference type="ARBA" id="ARBA00022980"/>
    </source>
</evidence>
<comment type="function">
    <text evidence="9 10">One of the proteins that surrounds the polypeptide exit tunnel on the outside of the subunit.</text>
</comment>
<dbReference type="PROSITE" id="PS01108">
    <property type="entry name" value="RIBOSOMAL_L24"/>
    <property type="match status" value="1"/>
</dbReference>
<comment type="function">
    <text evidence="1 10">One of two assembly initiator proteins, it binds directly to the 5'-end of the 23S rRNA, where it nucleates assembly of the 50S subunit.</text>
</comment>
<evidence type="ECO:0000256" key="3">
    <source>
        <dbReference type="ARBA" id="ARBA00011838"/>
    </source>
</evidence>
<dbReference type="GO" id="GO:0005840">
    <property type="term" value="C:ribosome"/>
    <property type="evidence" value="ECO:0007669"/>
    <property type="project" value="UniProtKB-KW"/>
</dbReference>
<protein>
    <recommendedName>
        <fullName evidence="8 10">Large ribosomal subunit protein uL24</fullName>
    </recommendedName>
</protein>
<dbReference type="GO" id="GO:0019843">
    <property type="term" value="F:rRNA binding"/>
    <property type="evidence" value="ECO:0007669"/>
    <property type="project" value="UniProtKB-UniRule"/>
</dbReference>
<dbReference type="GO" id="GO:0006412">
    <property type="term" value="P:translation"/>
    <property type="evidence" value="ECO:0007669"/>
    <property type="project" value="UniProtKB-UniRule"/>
</dbReference>
<dbReference type="Gene3D" id="2.30.30.30">
    <property type="match status" value="1"/>
</dbReference>
<evidence type="ECO:0000256" key="11">
    <source>
        <dbReference type="RuleBase" id="RU003477"/>
    </source>
</evidence>
<sequence length="108" mass="11890">MAGKVHVKKGDTVYIISGKNKGKKGKVLEVIPKEGKIIVEGVNIATKHVKPTRELQQGGIIHQEAPFYSSKAMVFCTKCNKPTRIGRKILEDGTKVRTCKKCGEVLDK</sequence>
<keyword evidence="4 10" id="KW-0699">rRNA-binding</keyword>
<keyword evidence="7 10" id="KW-0687">Ribonucleoprotein</keyword>
<dbReference type="GO" id="GO:1990904">
    <property type="term" value="C:ribonucleoprotein complex"/>
    <property type="evidence" value="ECO:0007669"/>
    <property type="project" value="UniProtKB-KW"/>
</dbReference>
<evidence type="ECO:0000256" key="5">
    <source>
        <dbReference type="ARBA" id="ARBA00022884"/>
    </source>
</evidence>
<proteinExistence type="inferred from homology"/>
<evidence type="ECO:0000256" key="1">
    <source>
        <dbReference type="ARBA" id="ARBA00004072"/>
    </source>
</evidence>
<comment type="similarity">
    <text evidence="2 10 11">Belongs to the universal ribosomal protein uL24 family.</text>
</comment>
<comment type="subunit">
    <text evidence="3 10">Part of the 50S ribosomal subunit.</text>
</comment>
<dbReference type="CDD" id="cd06089">
    <property type="entry name" value="KOW_RPL26"/>
    <property type="match status" value="1"/>
</dbReference>
<dbReference type="FunFam" id="2.30.30.30:FF:000004">
    <property type="entry name" value="50S ribosomal protein L24"/>
    <property type="match status" value="1"/>
</dbReference>